<reference evidence="2 3" key="1">
    <citation type="submission" date="2024-09" db="EMBL/GenBank/DDBJ databases">
        <title>A chromosome-level genome assembly of Gray's grenadier anchovy, Coilia grayii.</title>
        <authorList>
            <person name="Fu Z."/>
        </authorList>
    </citation>
    <scope>NUCLEOTIDE SEQUENCE [LARGE SCALE GENOMIC DNA]</scope>
    <source>
        <strain evidence="2">G4</strain>
        <tissue evidence="2">Muscle</tissue>
    </source>
</reference>
<evidence type="ECO:0000313" key="2">
    <source>
        <dbReference type="EMBL" id="KAL2095586.1"/>
    </source>
</evidence>
<dbReference type="PANTHER" id="PTHR35385:SF2">
    <property type="entry name" value="PROTEIN B, PUTATIVE-RELATED"/>
    <property type="match status" value="1"/>
</dbReference>
<accession>A0ABD1K919</accession>
<dbReference type="EMBL" id="JBHFQA010000007">
    <property type="protein sequence ID" value="KAL2095586.1"/>
    <property type="molecule type" value="Genomic_DNA"/>
</dbReference>
<gene>
    <name evidence="2" type="ORF">ACEWY4_007734</name>
</gene>
<comment type="caution">
    <text evidence="2">The sequence shown here is derived from an EMBL/GenBank/DDBJ whole genome shotgun (WGS) entry which is preliminary data.</text>
</comment>
<evidence type="ECO:0000313" key="3">
    <source>
        <dbReference type="Proteomes" id="UP001591681"/>
    </source>
</evidence>
<proteinExistence type="predicted"/>
<name>A0ABD1K919_9TELE</name>
<dbReference type="AlphaFoldDB" id="A0ABD1K919"/>
<dbReference type="Proteomes" id="UP001591681">
    <property type="component" value="Unassembled WGS sequence"/>
</dbReference>
<organism evidence="2 3">
    <name type="scientific">Coilia grayii</name>
    <name type="common">Gray's grenadier anchovy</name>
    <dbReference type="NCBI Taxonomy" id="363190"/>
    <lineage>
        <taxon>Eukaryota</taxon>
        <taxon>Metazoa</taxon>
        <taxon>Chordata</taxon>
        <taxon>Craniata</taxon>
        <taxon>Vertebrata</taxon>
        <taxon>Euteleostomi</taxon>
        <taxon>Actinopterygii</taxon>
        <taxon>Neopterygii</taxon>
        <taxon>Teleostei</taxon>
        <taxon>Clupei</taxon>
        <taxon>Clupeiformes</taxon>
        <taxon>Clupeoidei</taxon>
        <taxon>Engraulidae</taxon>
        <taxon>Coilinae</taxon>
        <taxon>Coilia</taxon>
    </lineage>
</organism>
<sequence>MVEDLKTRSTHYNDEQGSVCAQMEKLDGQVVVAICTPLVQRIHRGVQQSGELVFVDSSGNCDRQNHRLFLILTHSAAGGLPLGAIITTAENSTTIAAGMRLWRSLLCPGSFFHQEDGPQTIMTDDCAALRQAMQEVFPKATLILCTSHLLQAMWRWLWNSHNNIRKQHRPQLMHAFRALVYAASESQLSTAYARLASSPVAVQYQSFVTHLAAVYRRRREWAICLRSHLPTRGHNTNNFTQYMQLLDRDQQL</sequence>
<dbReference type="InterPro" id="IPR018289">
    <property type="entry name" value="MULE_transposase_dom"/>
</dbReference>
<protein>
    <recommendedName>
        <fullName evidence="1">MULE transposase domain-containing protein</fullName>
    </recommendedName>
</protein>
<dbReference type="PANTHER" id="PTHR35385">
    <property type="entry name" value="PROTEIN B, PUTATIVE-RELATED-RELATED"/>
    <property type="match status" value="1"/>
</dbReference>
<keyword evidence="3" id="KW-1185">Reference proteome</keyword>
<feature type="domain" description="MULE transposase" evidence="1">
    <location>
        <begin position="116"/>
        <end position="151"/>
    </location>
</feature>
<evidence type="ECO:0000259" key="1">
    <source>
        <dbReference type="Pfam" id="PF10551"/>
    </source>
</evidence>
<dbReference type="Pfam" id="PF10551">
    <property type="entry name" value="MULE"/>
    <property type="match status" value="1"/>
</dbReference>